<proteinExistence type="predicted"/>
<dbReference type="PANTHER" id="PTHR37610:SF40">
    <property type="entry name" value="OS01G0909600 PROTEIN"/>
    <property type="match status" value="1"/>
</dbReference>
<feature type="compositionally biased region" description="Basic and acidic residues" evidence="1">
    <location>
        <begin position="255"/>
        <end position="264"/>
    </location>
</feature>
<dbReference type="EMBL" id="CM018035">
    <property type="protein sequence ID" value="KAA8542957.1"/>
    <property type="molecule type" value="Genomic_DNA"/>
</dbReference>
<evidence type="ECO:0000313" key="3">
    <source>
        <dbReference type="Proteomes" id="UP000325577"/>
    </source>
</evidence>
<protein>
    <recommendedName>
        <fullName evidence="4">Retrotransposon gag domain-containing protein</fullName>
    </recommendedName>
</protein>
<reference evidence="2 3" key="1">
    <citation type="submission" date="2019-09" db="EMBL/GenBank/DDBJ databases">
        <title>A chromosome-level genome assembly of the Chinese tupelo Nyssa sinensis.</title>
        <authorList>
            <person name="Yang X."/>
            <person name="Kang M."/>
            <person name="Yang Y."/>
            <person name="Xiong H."/>
            <person name="Wang M."/>
            <person name="Zhang Z."/>
            <person name="Wang Z."/>
            <person name="Wu H."/>
            <person name="Ma T."/>
            <person name="Liu J."/>
            <person name="Xi Z."/>
        </authorList>
    </citation>
    <scope>NUCLEOTIDE SEQUENCE [LARGE SCALE GENOMIC DNA]</scope>
    <source>
        <strain evidence="2">J267</strain>
        <tissue evidence="2">Leaf</tissue>
    </source>
</reference>
<accession>A0A5J5BMG5</accession>
<organism evidence="2 3">
    <name type="scientific">Nyssa sinensis</name>
    <dbReference type="NCBI Taxonomy" id="561372"/>
    <lineage>
        <taxon>Eukaryota</taxon>
        <taxon>Viridiplantae</taxon>
        <taxon>Streptophyta</taxon>
        <taxon>Embryophyta</taxon>
        <taxon>Tracheophyta</taxon>
        <taxon>Spermatophyta</taxon>
        <taxon>Magnoliopsida</taxon>
        <taxon>eudicotyledons</taxon>
        <taxon>Gunneridae</taxon>
        <taxon>Pentapetalae</taxon>
        <taxon>asterids</taxon>
        <taxon>Cornales</taxon>
        <taxon>Nyssaceae</taxon>
        <taxon>Nyssa</taxon>
    </lineage>
</organism>
<sequence>MAPKRSGPQVAAAPVNVPANAREERNQLRSPVEFLTQHLPQVEPSTHDEEEFESKEPLTTHSMGEVFTMSIPYERIEDTFLEIFGSCEGKHWSGLDNRILKEPTATDPMLKQWRSSNSLVMSWLLNSMQPHISRGFLFLKTTYEIWTAVAQTYSQVGNDARIYDLRMRVHETKQKHLSVAEYYANLNETSPASIGDADHLTSEELQGKHDQEKDSSPTQENMFFQSPPTRSEREKVTIFESTKALAKPSSRNHGGRLDKADLKTYVRSRQAPSGCQDMQIDSYVPPIQSQSL</sequence>
<dbReference type="OrthoDB" id="5544992at2759"/>
<keyword evidence="3" id="KW-1185">Reference proteome</keyword>
<feature type="region of interest" description="Disordered" evidence="1">
    <location>
        <begin position="1"/>
        <end position="25"/>
    </location>
</feature>
<evidence type="ECO:0008006" key="4">
    <source>
        <dbReference type="Google" id="ProtNLM"/>
    </source>
</evidence>
<dbReference type="PANTHER" id="PTHR37610">
    <property type="entry name" value="CCHC-TYPE DOMAIN-CONTAINING PROTEIN"/>
    <property type="match status" value="1"/>
</dbReference>
<evidence type="ECO:0000313" key="2">
    <source>
        <dbReference type="EMBL" id="KAA8542957.1"/>
    </source>
</evidence>
<dbReference type="AlphaFoldDB" id="A0A5J5BMG5"/>
<gene>
    <name evidence="2" type="ORF">F0562_024120</name>
</gene>
<evidence type="ECO:0000256" key="1">
    <source>
        <dbReference type="SAM" id="MobiDB-lite"/>
    </source>
</evidence>
<feature type="region of interest" description="Disordered" evidence="1">
    <location>
        <begin position="204"/>
        <end position="292"/>
    </location>
</feature>
<feature type="compositionally biased region" description="Polar residues" evidence="1">
    <location>
        <begin position="216"/>
        <end position="229"/>
    </location>
</feature>
<dbReference type="Proteomes" id="UP000325577">
    <property type="component" value="Linkage Group LG12"/>
</dbReference>
<name>A0A5J5BMG5_9ASTE</name>
<feature type="compositionally biased region" description="Low complexity" evidence="1">
    <location>
        <begin position="10"/>
        <end position="20"/>
    </location>
</feature>
<feature type="compositionally biased region" description="Basic and acidic residues" evidence="1">
    <location>
        <begin position="204"/>
        <end position="215"/>
    </location>
</feature>